<keyword evidence="24" id="KW-1185">Reference proteome</keyword>
<dbReference type="FunFam" id="3.30.200.20:FF:000057">
    <property type="entry name" value="Serine/threonine-protein kinase DCLK1 isoform 2"/>
    <property type="match status" value="1"/>
</dbReference>
<evidence type="ECO:0000256" key="9">
    <source>
        <dbReference type="ARBA" id="ARBA00022741"/>
    </source>
</evidence>
<protein>
    <recommendedName>
        <fullName evidence="15">Serine/threonine-protein kinase DCLK2</fullName>
        <ecNumber evidence="3">2.7.11.1</ecNumber>
    </recommendedName>
    <alternativeName>
        <fullName evidence="18">CaMK-like CREB regulatory kinase 2</fullName>
    </alternativeName>
    <alternativeName>
        <fullName evidence="16">Doublecortin-like and CAM kinase-like 2</fullName>
    </alternativeName>
    <alternativeName>
        <fullName evidence="17">Doublecortin-like kinase 2</fullName>
    </alternativeName>
</protein>
<evidence type="ECO:0000256" key="13">
    <source>
        <dbReference type="ARBA" id="ARBA00047899"/>
    </source>
</evidence>
<evidence type="ECO:0000313" key="24">
    <source>
        <dbReference type="Proteomes" id="UP000265040"/>
    </source>
</evidence>
<evidence type="ECO:0000256" key="4">
    <source>
        <dbReference type="ARBA" id="ARBA00022490"/>
    </source>
</evidence>
<evidence type="ECO:0000256" key="7">
    <source>
        <dbReference type="ARBA" id="ARBA00022679"/>
    </source>
</evidence>
<accession>A0A7N6A1V3</accession>
<comment type="catalytic activity">
    <reaction evidence="14">
        <text>L-seryl-[protein] + ATP = O-phospho-L-seryl-[protein] + ADP + H(+)</text>
        <dbReference type="Rhea" id="RHEA:17989"/>
        <dbReference type="Rhea" id="RHEA-COMP:9863"/>
        <dbReference type="Rhea" id="RHEA-COMP:11604"/>
        <dbReference type="ChEBI" id="CHEBI:15378"/>
        <dbReference type="ChEBI" id="CHEBI:29999"/>
        <dbReference type="ChEBI" id="CHEBI:30616"/>
        <dbReference type="ChEBI" id="CHEBI:83421"/>
        <dbReference type="ChEBI" id="CHEBI:456216"/>
        <dbReference type="EC" id="2.7.11.1"/>
    </reaction>
</comment>
<dbReference type="FunFam" id="3.10.20.230:FF:000002">
    <property type="entry name" value="serine/threonine-protein kinase DCLK2 isoform X1"/>
    <property type="match status" value="1"/>
</dbReference>
<evidence type="ECO:0000313" key="23">
    <source>
        <dbReference type="Ensembl" id="ENSATEP00000042410.1"/>
    </source>
</evidence>
<evidence type="ECO:0000256" key="11">
    <source>
        <dbReference type="ARBA" id="ARBA00022840"/>
    </source>
</evidence>
<keyword evidence="6" id="KW-0597">Phosphoprotein</keyword>
<dbReference type="CDD" id="cd14095">
    <property type="entry name" value="STKc_DCKL"/>
    <property type="match status" value="1"/>
</dbReference>
<keyword evidence="4" id="KW-0963">Cytoplasm</keyword>
<dbReference type="GO" id="GO:0005856">
    <property type="term" value="C:cytoskeleton"/>
    <property type="evidence" value="ECO:0007669"/>
    <property type="project" value="UniProtKB-SubCell"/>
</dbReference>
<feature type="compositionally biased region" description="Low complexity" evidence="20">
    <location>
        <begin position="175"/>
        <end position="199"/>
    </location>
</feature>
<dbReference type="InterPro" id="IPR008271">
    <property type="entry name" value="Ser/Thr_kinase_AS"/>
</dbReference>
<evidence type="ECO:0000256" key="16">
    <source>
        <dbReference type="ARBA" id="ARBA00079695"/>
    </source>
</evidence>
<keyword evidence="9 19" id="KW-0547">Nucleotide-binding</keyword>
<evidence type="ECO:0000256" key="18">
    <source>
        <dbReference type="ARBA" id="ARBA00080759"/>
    </source>
</evidence>
<keyword evidence="12" id="KW-0206">Cytoskeleton</keyword>
<evidence type="ECO:0000256" key="5">
    <source>
        <dbReference type="ARBA" id="ARBA00022527"/>
    </source>
</evidence>
<organism evidence="23 24">
    <name type="scientific">Anabas testudineus</name>
    <name type="common">Climbing perch</name>
    <name type="synonym">Anthias testudineus</name>
    <dbReference type="NCBI Taxonomy" id="64144"/>
    <lineage>
        <taxon>Eukaryota</taxon>
        <taxon>Metazoa</taxon>
        <taxon>Chordata</taxon>
        <taxon>Craniata</taxon>
        <taxon>Vertebrata</taxon>
        <taxon>Euteleostomi</taxon>
        <taxon>Actinopterygii</taxon>
        <taxon>Neopterygii</taxon>
        <taxon>Teleostei</taxon>
        <taxon>Neoteleostei</taxon>
        <taxon>Acanthomorphata</taxon>
        <taxon>Anabantaria</taxon>
        <taxon>Anabantiformes</taxon>
        <taxon>Anabantoidei</taxon>
        <taxon>Anabantidae</taxon>
        <taxon>Anabas</taxon>
    </lineage>
</organism>
<dbReference type="AlphaFoldDB" id="A0A7N6A1V3"/>
<dbReference type="GO" id="GO:0005524">
    <property type="term" value="F:ATP binding"/>
    <property type="evidence" value="ECO:0007669"/>
    <property type="project" value="UniProtKB-UniRule"/>
</dbReference>
<evidence type="ECO:0000256" key="3">
    <source>
        <dbReference type="ARBA" id="ARBA00012513"/>
    </source>
</evidence>
<dbReference type="Ensembl" id="ENSATET00000055958.2">
    <property type="protein sequence ID" value="ENSATEP00000042410.1"/>
    <property type="gene ID" value="ENSATEG00000020664.3"/>
</dbReference>
<dbReference type="Pfam" id="PF00069">
    <property type="entry name" value="Pkinase"/>
    <property type="match status" value="1"/>
</dbReference>
<evidence type="ECO:0000256" key="12">
    <source>
        <dbReference type="ARBA" id="ARBA00023212"/>
    </source>
</evidence>
<dbReference type="GO" id="GO:0035556">
    <property type="term" value="P:intracellular signal transduction"/>
    <property type="evidence" value="ECO:0007669"/>
    <property type="project" value="InterPro"/>
</dbReference>
<evidence type="ECO:0000256" key="2">
    <source>
        <dbReference type="ARBA" id="ARBA00005354"/>
    </source>
</evidence>
<dbReference type="PROSITE" id="PS00107">
    <property type="entry name" value="PROTEIN_KINASE_ATP"/>
    <property type="match status" value="1"/>
</dbReference>
<dbReference type="GO" id="GO:0004674">
    <property type="term" value="F:protein serine/threonine kinase activity"/>
    <property type="evidence" value="ECO:0007669"/>
    <property type="project" value="UniProtKB-KW"/>
</dbReference>
<comment type="subcellular location">
    <subcellularLocation>
        <location evidence="1">Cytoplasm</location>
        <location evidence="1">Cytoskeleton</location>
    </subcellularLocation>
</comment>
<feature type="domain" description="Protein kinase" evidence="21">
    <location>
        <begin position="398"/>
        <end position="655"/>
    </location>
</feature>
<dbReference type="FunFam" id="3.10.20.230:FF:000001">
    <property type="entry name" value="serine/threonine-protein kinase DCLK1 isoform X1"/>
    <property type="match status" value="1"/>
</dbReference>
<dbReference type="GO" id="GO:0007417">
    <property type="term" value="P:central nervous system development"/>
    <property type="evidence" value="ECO:0007669"/>
    <property type="project" value="UniProtKB-ARBA"/>
</dbReference>
<evidence type="ECO:0000256" key="8">
    <source>
        <dbReference type="ARBA" id="ARBA00022737"/>
    </source>
</evidence>
<feature type="binding site" evidence="19">
    <location>
        <position position="427"/>
    </location>
    <ligand>
        <name>ATP</name>
        <dbReference type="ChEBI" id="CHEBI:30616"/>
    </ligand>
</feature>
<keyword evidence="7" id="KW-0808">Transferase</keyword>
<proteinExistence type="inferred from homology"/>
<name>A0A7N6A1V3_ANATE</name>
<dbReference type="PROSITE" id="PS50011">
    <property type="entry name" value="PROTEIN_KINASE_DOM"/>
    <property type="match status" value="1"/>
</dbReference>
<dbReference type="Gene3D" id="3.10.20.230">
    <property type="entry name" value="Doublecortin domain"/>
    <property type="match status" value="2"/>
</dbReference>
<dbReference type="Gene3D" id="3.30.200.20">
    <property type="entry name" value="Phosphorylase Kinase, domain 1"/>
    <property type="match status" value="1"/>
</dbReference>
<dbReference type="SUPFAM" id="SSF56112">
    <property type="entry name" value="Protein kinase-like (PK-like)"/>
    <property type="match status" value="1"/>
</dbReference>
<feature type="region of interest" description="Disordered" evidence="20">
    <location>
        <begin position="1"/>
        <end position="54"/>
    </location>
</feature>
<evidence type="ECO:0000256" key="19">
    <source>
        <dbReference type="PROSITE-ProRule" id="PRU10141"/>
    </source>
</evidence>
<keyword evidence="8" id="KW-0677">Repeat</keyword>
<dbReference type="PANTHER" id="PTHR24347">
    <property type="entry name" value="SERINE/THREONINE-PROTEIN KINASE"/>
    <property type="match status" value="1"/>
</dbReference>
<reference evidence="23" key="2">
    <citation type="submission" date="2025-08" db="UniProtKB">
        <authorList>
            <consortium name="Ensembl"/>
        </authorList>
    </citation>
    <scope>IDENTIFICATION</scope>
</reference>
<dbReference type="InterPro" id="IPR000719">
    <property type="entry name" value="Prot_kinase_dom"/>
</dbReference>
<keyword evidence="11 19" id="KW-0067">ATP-binding</keyword>
<feature type="region of interest" description="Disordered" evidence="20">
    <location>
        <begin position="175"/>
        <end position="212"/>
    </location>
</feature>
<evidence type="ECO:0000256" key="6">
    <source>
        <dbReference type="ARBA" id="ARBA00022553"/>
    </source>
</evidence>
<reference evidence="23" key="3">
    <citation type="submission" date="2025-09" db="UniProtKB">
        <authorList>
            <consortium name="Ensembl"/>
        </authorList>
    </citation>
    <scope>IDENTIFICATION</scope>
</reference>
<feature type="compositionally biased region" description="Basic and acidic residues" evidence="20">
    <location>
        <begin position="7"/>
        <end position="17"/>
    </location>
</feature>
<dbReference type="InterPro" id="IPR011009">
    <property type="entry name" value="Kinase-like_dom_sf"/>
</dbReference>
<evidence type="ECO:0000259" key="22">
    <source>
        <dbReference type="PROSITE" id="PS50309"/>
    </source>
</evidence>
<evidence type="ECO:0000256" key="20">
    <source>
        <dbReference type="SAM" id="MobiDB-lite"/>
    </source>
</evidence>
<dbReference type="InterPro" id="IPR036572">
    <property type="entry name" value="Doublecortin_dom_sf"/>
</dbReference>
<dbReference type="InterPro" id="IPR017441">
    <property type="entry name" value="Protein_kinase_ATP_BS"/>
</dbReference>
<dbReference type="PROSITE" id="PS00108">
    <property type="entry name" value="PROTEIN_KINASE_ST"/>
    <property type="match status" value="1"/>
</dbReference>
<comment type="similarity">
    <text evidence="2">Belongs to the protein kinase superfamily. CAMK Ser/Thr protein kinase family. CaMK subfamily.</text>
</comment>
<dbReference type="SUPFAM" id="SSF89837">
    <property type="entry name" value="Doublecortin (DC)"/>
    <property type="match status" value="2"/>
</dbReference>
<evidence type="ECO:0000256" key="15">
    <source>
        <dbReference type="ARBA" id="ARBA00070436"/>
    </source>
</evidence>
<feature type="domain" description="Doublecortin" evidence="22">
    <location>
        <begin position="76"/>
        <end position="162"/>
    </location>
</feature>
<dbReference type="SMART" id="SM00537">
    <property type="entry name" value="DCX"/>
    <property type="match status" value="2"/>
</dbReference>
<feature type="compositionally biased region" description="Basic and acidic residues" evidence="20">
    <location>
        <begin position="200"/>
        <end position="212"/>
    </location>
</feature>
<dbReference type="Proteomes" id="UP000265040">
    <property type="component" value="Chromosome 18"/>
</dbReference>
<comment type="catalytic activity">
    <reaction evidence="13">
        <text>L-threonyl-[protein] + ATP = O-phospho-L-threonyl-[protein] + ADP + H(+)</text>
        <dbReference type="Rhea" id="RHEA:46608"/>
        <dbReference type="Rhea" id="RHEA-COMP:11060"/>
        <dbReference type="Rhea" id="RHEA-COMP:11605"/>
        <dbReference type="ChEBI" id="CHEBI:15378"/>
        <dbReference type="ChEBI" id="CHEBI:30013"/>
        <dbReference type="ChEBI" id="CHEBI:30616"/>
        <dbReference type="ChEBI" id="CHEBI:61977"/>
        <dbReference type="ChEBI" id="CHEBI:456216"/>
        <dbReference type="EC" id="2.7.11.1"/>
    </reaction>
</comment>
<keyword evidence="10" id="KW-0418">Kinase</keyword>
<sequence>MSLSKTLELEHFDERDKVRRGRSTRPKRDDSTGSGGGGSGPSSRGSSLVPSPAHSANCSYYRTRTLQALTSEKRAKKVRFYRNGDRYFKGLVYAVSSDRFRSYDALLMELTRSLADNLHLPQGVRSIYTIDGSKKITSMDELVEGECYVCASNEPYRKVDYTKISIPSWKPGASAGAGAANSPRSTTASTGVSASTTASTKERPEGREGRESKDFIKPKLVTVIRSGVKPRKAVRILLNKKTAHSFDQVLADITEAIKLDSGAVKRLYTLDGKQLTCLQDFFGDDDVFMACGPEKFRYAQDDFVLTHCGKTQAFVNGEIHFNHFRAAAIFLISCKLFMFYRLKSFKMRSQSAGKSPRSGASPTSPGTRLSILNLKIHVLLITVNGNRLVSSSIINEKYKVGKVIGDGNFAVVKECVERSTGQEYALKIIDKARCCGKEHLIENEVAVLRRVRHPSIIQLIEVDETPTQLFLVMELVKGGDLFDAITSSTKYSEHDASAMVFNLAGAIKYLHRMNIVHRDIKPENLLVCEYPDGTKSLKLGDFGLATVVEGPLYTVCGTPTYVAPEIIAETGYGLKVDIWAAGVITYILLCGFPPFRSENNVQEELFDQILRGKLEFPSPDWDTVSLPAKMLISQMLQVDVDARFTAEEVLSHPWVTVRAHTQMCKQTHSNNKGGTKFITLVVILFPQIWFTAQSSTGNHKSSLERPVSTPENQT</sequence>
<reference evidence="23" key="1">
    <citation type="submission" date="2021-04" db="EMBL/GenBank/DDBJ databases">
        <authorList>
            <consortium name="Wellcome Sanger Institute Data Sharing"/>
        </authorList>
    </citation>
    <scope>NUCLEOTIDE SEQUENCE [LARGE SCALE GENOMIC DNA]</scope>
</reference>
<evidence type="ECO:0000256" key="17">
    <source>
        <dbReference type="ARBA" id="ARBA00079902"/>
    </source>
</evidence>
<keyword evidence="5" id="KW-0723">Serine/threonine-protein kinase</keyword>
<dbReference type="Gene3D" id="1.10.510.10">
    <property type="entry name" value="Transferase(Phosphotransferase) domain 1"/>
    <property type="match status" value="1"/>
</dbReference>
<dbReference type="InterPro" id="IPR003533">
    <property type="entry name" value="Doublecortin_dom"/>
</dbReference>
<evidence type="ECO:0000256" key="10">
    <source>
        <dbReference type="ARBA" id="ARBA00022777"/>
    </source>
</evidence>
<dbReference type="EC" id="2.7.11.1" evidence="3"/>
<dbReference type="SMART" id="SM00220">
    <property type="entry name" value="S_TKc"/>
    <property type="match status" value="1"/>
</dbReference>
<evidence type="ECO:0000256" key="1">
    <source>
        <dbReference type="ARBA" id="ARBA00004245"/>
    </source>
</evidence>
<dbReference type="Pfam" id="PF03607">
    <property type="entry name" value="DCX"/>
    <property type="match status" value="2"/>
</dbReference>
<feature type="domain" description="Doublecortin" evidence="22">
    <location>
        <begin position="219"/>
        <end position="302"/>
    </location>
</feature>
<evidence type="ECO:0000259" key="21">
    <source>
        <dbReference type="PROSITE" id="PS50011"/>
    </source>
</evidence>
<dbReference type="CDD" id="cd17069">
    <property type="entry name" value="DCX2"/>
    <property type="match status" value="1"/>
</dbReference>
<dbReference type="GeneTree" id="ENSGT00940000154895"/>
<dbReference type="FunFam" id="1.10.510.10:FF:000066">
    <property type="entry name" value="Serine/threonine-protein kinase DCLK1 isoform 2"/>
    <property type="match status" value="1"/>
</dbReference>
<evidence type="ECO:0000256" key="14">
    <source>
        <dbReference type="ARBA" id="ARBA00048679"/>
    </source>
</evidence>
<dbReference type="PROSITE" id="PS50309">
    <property type="entry name" value="DC"/>
    <property type="match status" value="2"/>
</dbReference>